<feature type="transmembrane region" description="Helical" evidence="1">
    <location>
        <begin position="51"/>
        <end position="68"/>
    </location>
</feature>
<dbReference type="InterPro" id="IPR047662">
    <property type="entry name" value="SemiSWEET"/>
</dbReference>
<keyword evidence="3" id="KW-1185">Reference proteome</keyword>
<sequence length="82" mass="9180">MVVIQKNLLPQVIHTIKTKDSKGISLAMYMMFVFGVFCWLVYGVMSKDIPLIIGNGVTLFLATIVLFLKMKGSNREIIKSSV</sequence>
<keyword evidence="1" id="KW-0472">Membrane</keyword>
<gene>
    <name evidence="2" type="ORF">C9J12_12810</name>
</gene>
<keyword evidence="1" id="KW-0812">Transmembrane</keyword>
<dbReference type="GO" id="GO:0051119">
    <property type="term" value="F:sugar transmembrane transporter activity"/>
    <property type="evidence" value="ECO:0007669"/>
    <property type="project" value="InterPro"/>
</dbReference>
<dbReference type="EMBL" id="PYMJ01000011">
    <property type="protein sequence ID" value="PSU48091.1"/>
    <property type="molecule type" value="Genomic_DNA"/>
</dbReference>
<dbReference type="GO" id="GO:0016020">
    <property type="term" value="C:membrane"/>
    <property type="evidence" value="ECO:0007669"/>
    <property type="project" value="InterPro"/>
</dbReference>
<dbReference type="AlphaFoldDB" id="A0A2T3JGL6"/>
<dbReference type="Proteomes" id="UP000240987">
    <property type="component" value="Unassembled WGS sequence"/>
</dbReference>
<dbReference type="InterPro" id="IPR004316">
    <property type="entry name" value="SWEET_rpt"/>
</dbReference>
<evidence type="ECO:0000313" key="2">
    <source>
        <dbReference type="EMBL" id="PSU48091.1"/>
    </source>
</evidence>
<comment type="caution">
    <text evidence="2">The sequence shown here is derived from an EMBL/GenBank/DDBJ whole genome shotgun (WGS) entry which is preliminary data.</text>
</comment>
<keyword evidence="1" id="KW-1133">Transmembrane helix</keyword>
<reference evidence="2 3" key="1">
    <citation type="submission" date="2018-01" db="EMBL/GenBank/DDBJ databases">
        <title>Whole genome sequencing of Histamine producing bacteria.</title>
        <authorList>
            <person name="Butler K."/>
        </authorList>
    </citation>
    <scope>NUCLEOTIDE SEQUENCE [LARGE SCALE GENOMIC DNA]</scope>
    <source>
        <strain evidence="2 3">JCM 12947</strain>
    </source>
</reference>
<name>A0A2T3JGL6_9GAMM</name>
<dbReference type="NCBIfam" id="NF037968">
    <property type="entry name" value="SemiSWEET_2"/>
    <property type="match status" value="1"/>
</dbReference>
<evidence type="ECO:0000256" key="1">
    <source>
        <dbReference type="SAM" id="Phobius"/>
    </source>
</evidence>
<accession>A0A2T3JGL6</accession>
<dbReference type="OrthoDB" id="122062at2"/>
<dbReference type="Gene3D" id="1.20.1280.290">
    <property type="match status" value="1"/>
</dbReference>
<proteinExistence type="predicted"/>
<evidence type="ECO:0000313" key="3">
    <source>
        <dbReference type="Proteomes" id="UP000240987"/>
    </source>
</evidence>
<feature type="transmembrane region" description="Helical" evidence="1">
    <location>
        <begin position="26"/>
        <end position="45"/>
    </location>
</feature>
<dbReference type="Pfam" id="PF03083">
    <property type="entry name" value="MtN3_slv"/>
    <property type="match status" value="1"/>
</dbReference>
<protein>
    <recommendedName>
        <fullName evidence="4">MtN3 and saliva related transmembrane protein</fullName>
    </recommendedName>
</protein>
<evidence type="ECO:0008006" key="4">
    <source>
        <dbReference type="Google" id="ProtNLM"/>
    </source>
</evidence>
<organism evidence="2 3">
    <name type="scientific">Photobacterium frigidiphilum</name>
    <dbReference type="NCBI Taxonomy" id="264736"/>
    <lineage>
        <taxon>Bacteria</taxon>
        <taxon>Pseudomonadati</taxon>
        <taxon>Pseudomonadota</taxon>
        <taxon>Gammaproteobacteria</taxon>
        <taxon>Vibrionales</taxon>
        <taxon>Vibrionaceae</taxon>
        <taxon>Photobacterium</taxon>
    </lineage>
</organism>